<reference evidence="2 3" key="1">
    <citation type="submission" date="2023-07" db="EMBL/GenBank/DDBJ databases">
        <title>Functional and genomic diversity of the sorghum phyllosphere microbiome.</title>
        <authorList>
            <person name="Shade A."/>
        </authorList>
    </citation>
    <scope>NUCLEOTIDE SEQUENCE [LARGE SCALE GENOMIC DNA]</scope>
    <source>
        <strain evidence="2 3">SORGH_AS_1207</strain>
    </source>
</reference>
<proteinExistence type="predicted"/>
<evidence type="ECO:0000313" key="3">
    <source>
        <dbReference type="Proteomes" id="UP001226691"/>
    </source>
</evidence>
<organism evidence="2 3">
    <name type="scientific">Microbacterium trichothecenolyticum</name>
    <name type="common">Aureobacterium trichothecenolyticum</name>
    <dbReference type="NCBI Taxonomy" id="69370"/>
    <lineage>
        <taxon>Bacteria</taxon>
        <taxon>Bacillati</taxon>
        <taxon>Actinomycetota</taxon>
        <taxon>Actinomycetes</taxon>
        <taxon>Micrococcales</taxon>
        <taxon>Microbacteriaceae</taxon>
        <taxon>Microbacterium</taxon>
    </lineage>
</organism>
<dbReference type="Proteomes" id="UP001226691">
    <property type="component" value="Unassembled WGS sequence"/>
</dbReference>
<feature type="transmembrane region" description="Helical" evidence="1">
    <location>
        <begin position="100"/>
        <end position="121"/>
    </location>
</feature>
<dbReference type="InterPro" id="IPR043739">
    <property type="entry name" value="DUF5684"/>
</dbReference>
<evidence type="ECO:0000256" key="1">
    <source>
        <dbReference type="SAM" id="Phobius"/>
    </source>
</evidence>
<feature type="transmembrane region" description="Helical" evidence="1">
    <location>
        <begin position="67"/>
        <end position="88"/>
    </location>
</feature>
<feature type="transmembrane region" description="Helical" evidence="1">
    <location>
        <begin position="15"/>
        <end position="37"/>
    </location>
</feature>
<protein>
    <submittedName>
        <fullName evidence="2">Uncharacterized membrane protein YhaH (DUF805 family)</fullName>
    </submittedName>
</protein>
<accession>A0ABU0TV99</accession>
<keyword evidence="1" id="KW-1133">Transmembrane helix</keyword>
<sequence>MLTSSPNSITEQTSLFALSATNSLLALAVYVLMVVALWRVFTKAGYAGWLAIIPIVNVVYLTKIGGFSGWFALLYLVPIVGFVFFVIVSIRVGRAFGHGWFFSIVLLVLLYIIGYLILGFGTDKYRPERLR</sequence>
<name>A0ABU0TV99_MICTR</name>
<keyword evidence="1" id="KW-0472">Membrane</keyword>
<feature type="transmembrane region" description="Helical" evidence="1">
    <location>
        <begin position="44"/>
        <end position="61"/>
    </location>
</feature>
<keyword evidence="1" id="KW-0812">Transmembrane</keyword>
<keyword evidence="3" id="KW-1185">Reference proteome</keyword>
<dbReference type="EMBL" id="JAUTBF010000001">
    <property type="protein sequence ID" value="MDQ1122854.1"/>
    <property type="molecule type" value="Genomic_DNA"/>
</dbReference>
<gene>
    <name evidence="2" type="ORF">QE412_001427</name>
</gene>
<dbReference type="Pfam" id="PF18936">
    <property type="entry name" value="DUF5684"/>
    <property type="match status" value="1"/>
</dbReference>
<evidence type="ECO:0000313" key="2">
    <source>
        <dbReference type="EMBL" id="MDQ1122854.1"/>
    </source>
</evidence>
<dbReference type="RefSeq" id="WP_307481564.1">
    <property type="nucleotide sequence ID" value="NZ_JAUTBF010000001.1"/>
</dbReference>
<comment type="caution">
    <text evidence="2">The sequence shown here is derived from an EMBL/GenBank/DDBJ whole genome shotgun (WGS) entry which is preliminary data.</text>
</comment>